<evidence type="ECO:0000313" key="1">
    <source>
        <dbReference type="EMBL" id="KKN44218.1"/>
    </source>
</evidence>
<name>A0A0F9TS43_9ZZZZ</name>
<reference evidence="1" key="1">
    <citation type="journal article" date="2015" name="Nature">
        <title>Complex archaea that bridge the gap between prokaryotes and eukaryotes.</title>
        <authorList>
            <person name="Spang A."/>
            <person name="Saw J.H."/>
            <person name="Jorgensen S.L."/>
            <person name="Zaremba-Niedzwiedzka K."/>
            <person name="Martijn J."/>
            <person name="Lind A.E."/>
            <person name="van Eijk R."/>
            <person name="Schleper C."/>
            <person name="Guy L."/>
            <person name="Ettema T.J."/>
        </authorList>
    </citation>
    <scope>NUCLEOTIDE SEQUENCE</scope>
</reference>
<comment type="caution">
    <text evidence="1">The sequence shown here is derived from an EMBL/GenBank/DDBJ whole genome shotgun (WGS) entry which is preliminary data.</text>
</comment>
<gene>
    <name evidence="1" type="ORF">LCGC14_0695290</name>
</gene>
<proteinExistence type="predicted"/>
<protein>
    <submittedName>
        <fullName evidence="1">Uncharacterized protein</fullName>
    </submittedName>
</protein>
<sequence length="77" mass="8613">MTQPEIIPSKDVPLRALTPSEVLRRLRRDMPKDAPIPASEGGGFLENGIEGALNQLYSYDKDAVIDWFLSVPEMDKL</sequence>
<accession>A0A0F9TS43</accession>
<organism evidence="1">
    <name type="scientific">marine sediment metagenome</name>
    <dbReference type="NCBI Taxonomy" id="412755"/>
    <lineage>
        <taxon>unclassified sequences</taxon>
        <taxon>metagenomes</taxon>
        <taxon>ecological metagenomes</taxon>
    </lineage>
</organism>
<dbReference type="AlphaFoldDB" id="A0A0F9TS43"/>
<dbReference type="EMBL" id="LAZR01001462">
    <property type="protein sequence ID" value="KKN44218.1"/>
    <property type="molecule type" value="Genomic_DNA"/>
</dbReference>